<evidence type="ECO:0000256" key="3">
    <source>
        <dbReference type="RuleBase" id="RU361155"/>
    </source>
</evidence>
<evidence type="ECO:0000256" key="2">
    <source>
        <dbReference type="ARBA" id="ARBA00022679"/>
    </source>
</evidence>
<dbReference type="EC" id="2.8.2.-" evidence="3"/>
<sequence>MAEVGLGTYTNVPGYVSPDWERKLPLFTNWDELELSDRVLKMALASPQTEPPPYAEHVYEGILYTNWMPRESLEAMKTFEIRDDDVVLVSYPKSGVNWMFEIVRRILDENKENSVLTGPEFHYHGQRPCHVQLRERPSPRLMYTHLPFQLAPPGLTTPVNKVKVIVVLRNPKDVCVSWYYFAKKNQELKAEGTWEQYTEKFLDGKVICGGHLDNVMGWWQMKDDPHFLFVKYEDMNKDFRSSVKTIAAFLEKELTDEHLALILNSCRLESMRKTLEESGTWRKDIVRKGIVGDWKNHFSAEESARFDQKYRERMAGTGLEFDFE</sequence>
<dbReference type="Gene3D" id="3.40.50.300">
    <property type="entry name" value="P-loop containing nucleotide triphosphate hydrolases"/>
    <property type="match status" value="1"/>
</dbReference>
<keyword evidence="5" id="KW-1185">Reference proteome</keyword>
<comment type="similarity">
    <text evidence="1 3">Belongs to the sulfotransferase 1 family.</text>
</comment>
<dbReference type="KEGG" id="bfo:118427394"/>
<reference evidence="6" key="2">
    <citation type="submission" date="2025-08" db="UniProtKB">
        <authorList>
            <consortium name="RefSeq"/>
        </authorList>
    </citation>
    <scope>IDENTIFICATION</scope>
    <source>
        <strain evidence="6">S238N-H82</strain>
        <tissue evidence="6">Testes</tissue>
    </source>
</reference>
<dbReference type="SUPFAM" id="SSF52540">
    <property type="entry name" value="P-loop containing nucleoside triphosphate hydrolases"/>
    <property type="match status" value="1"/>
</dbReference>
<gene>
    <name evidence="6" type="primary">LOC118427394</name>
</gene>
<dbReference type="GO" id="GO:0005737">
    <property type="term" value="C:cytoplasm"/>
    <property type="evidence" value="ECO:0000318"/>
    <property type="project" value="GO_Central"/>
</dbReference>
<evidence type="ECO:0000313" key="6">
    <source>
        <dbReference type="RefSeq" id="XP_035693059.1"/>
    </source>
</evidence>
<organism evidence="5 6">
    <name type="scientific">Branchiostoma floridae</name>
    <name type="common">Florida lancelet</name>
    <name type="synonym">Amphioxus</name>
    <dbReference type="NCBI Taxonomy" id="7739"/>
    <lineage>
        <taxon>Eukaryota</taxon>
        <taxon>Metazoa</taxon>
        <taxon>Chordata</taxon>
        <taxon>Cephalochordata</taxon>
        <taxon>Leptocardii</taxon>
        <taxon>Amphioxiformes</taxon>
        <taxon>Branchiostomatidae</taxon>
        <taxon>Branchiostoma</taxon>
    </lineage>
</organism>
<dbReference type="InterPro" id="IPR027417">
    <property type="entry name" value="P-loop_NTPase"/>
</dbReference>
<dbReference type="Pfam" id="PF00685">
    <property type="entry name" value="Sulfotransfer_1"/>
    <property type="match status" value="1"/>
</dbReference>
<dbReference type="PANTHER" id="PTHR11783">
    <property type="entry name" value="SULFOTRANSFERASE SULT"/>
    <property type="match status" value="1"/>
</dbReference>
<keyword evidence="2 3" id="KW-0808">Transferase</keyword>
<feature type="domain" description="Sulfotransferase" evidence="4">
    <location>
        <begin position="83"/>
        <end position="318"/>
    </location>
</feature>
<protein>
    <recommendedName>
        <fullName evidence="3">Sulfotransferase</fullName>
        <ecNumber evidence="3">2.8.2.-</ecNumber>
    </recommendedName>
</protein>
<accession>A0A9J7M4D4</accession>
<dbReference type="AlphaFoldDB" id="A0A9J7M4D4"/>
<dbReference type="OrthoDB" id="205623at2759"/>
<name>A0A9J7M4D4_BRAFL</name>
<dbReference type="RefSeq" id="XP_035693059.1">
    <property type="nucleotide sequence ID" value="XM_035837166.1"/>
</dbReference>
<dbReference type="GO" id="GO:0008146">
    <property type="term" value="F:sulfotransferase activity"/>
    <property type="evidence" value="ECO:0000318"/>
    <property type="project" value="GO_Central"/>
</dbReference>
<proteinExistence type="inferred from homology"/>
<dbReference type="Proteomes" id="UP000001554">
    <property type="component" value="Chromosome 12"/>
</dbReference>
<dbReference type="InterPro" id="IPR000863">
    <property type="entry name" value="Sulfotransferase_dom"/>
</dbReference>
<evidence type="ECO:0000259" key="4">
    <source>
        <dbReference type="Pfam" id="PF00685"/>
    </source>
</evidence>
<reference evidence="5" key="1">
    <citation type="journal article" date="2020" name="Nat. Ecol. Evol.">
        <title>Deeply conserved synteny resolves early events in vertebrate evolution.</title>
        <authorList>
            <person name="Simakov O."/>
            <person name="Marletaz F."/>
            <person name="Yue J.X."/>
            <person name="O'Connell B."/>
            <person name="Jenkins J."/>
            <person name="Brandt A."/>
            <person name="Calef R."/>
            <person name="Tung C.H."/>
            <person name="Huang T.K."/>
            <person name="Schmutz J."/>
            <person name="Satoh N."/>
            <person name="Yu J.K."/>
            <person name="Putnam N.H."/>
            <person name="Green R.E."/>
            <person name="Rokhsar D.S."/>
        </authorList>
    </citation>
    <scope>NUCLEOTIDE SEQUENCE [LARGE SCALE GENOMIC DNA]</scope>
    <source>
        <strain evidence="5">S238N-H82</strain>
    </source>
</reference>
<evidence type="ECO:0000313" key="5">
    <source>
        <dbReference type="Proteomes" id="UP000001554"/>
    </source>
</evidence>
<dbReference type="OMA" id="SDHEYEG"/>
<dbReference type="GeneID" id="118427394"/>
<evidence type="ECO:0000256" key="1">
    <source>
        <dbReference type="ARBA" id="ARBA00005771"/>
    </source>
</evidence>
<dbReference type="GO" id="GO:0051923">
    <property type="term" value="P:sulfation"/>
    <property type="evidence" value="ECO:0000318"/>
    <property type="project" value="GO_Central"/>
</dbReference>